<feature type="signal peptide" evidence="1">
    <location>
        <begin position="1"/>
        <end position="21"/>
    </location>
</feature>
<dbReference type="RefSeq" id="WP_247028703.1">
    <property type="nucleotide sequence ID" value="NZ_JALKCH010000005.1"/>
</dbReference>
<evidence type="ECO:0000313" key="4">
    <source>
        <dbReference type="Proteomes" id="UP001203284"/>
    </source>
</evidence>
<accession>A0ABT0DAW2</accession>
<keyword evidence="4" id="KW-1185">Reference proteome</keyword>
<proteinExistence type="predicted"/>
<reference evidence="3 4" key="1">
    <citation type="submission" date="2022-04" db="EMBL/GenBank/DDBJ databases">
        <authorList>
            <person name="Grouzdev D.S."/>
            <person name="Pantiukh K.S."/>
            <person name="Krutkina M.S."/>
        </authorList>
    </citation>
    <scope>NUCLEOTIDE SEQUENCE [LARGE SCALE GENOMIC DNA]</scope>
    <source>
        <strain evidence="3 4">6x-1</strain>
    </source>
</reference>
<comment type="caution">
    <text evidence="3">The sequence shown here is derived from an EMBL/GenBank/DDBJ whole genome shotgun (WGS) entry which is preliminary data.</text>
</comment>
<organism evidence="3 4">
    <name type="scientific">Ancylobacter crimeensis</name>
    <dbReference type="NCBI Taxonomy" id="2579147"/>
    <lineage>
        <taxon>Bacteria</taxon>
        <taxon>Pseudomonadati</taxon>
        <taxon>Pseudomonadota</taxon>
        <taxon>Alphaproteobacteria</taxon>
        <taxon>Hyphomicrobiales</taxon>
        <taxon>Xanthobacteraceae</taxon>
        <taxon>Ancylobacter</taxon>
    </lineage>
</organism>
<evidence type="ECO:0000313" key="3">
    <source>
        <dbReference type="EMBL" id="MCK0197103.1"/>
    </source>
</evidence>
<dbReference type="Pfam" id="PF16998">
    <property type="entry name" value="17kDa_Anti_2"/>
    <property type="match status" value="1"/>
</dbReference>
<feature type="chain" id="PRO_5047174770" evidence="1">
    <location>
        <begin position="22"/>
        <end position="151"/>
    </location>
</feature>
<gene>
    <name evidence="3" type="ORF">MWN34_09285</name>
</gene>
<dbReference type="EMBL" id="JALKCH010000005">
    <property type="protein sequence ID" value="MCK0197103.1"/>
    <property type="molecule type" value="Genomic_DNA"/>
</dbReference>
<name>A0ABT0DAW2_9HYPH</name>
<keyword evidence="1" id="KW-0732">Signal</keyword>
<sequence length="151" mass="15691">MRRTASIAVLLVAGSLCGGCASIFSDDSIVTGSVPVGAMVKPVAYRPGDLPSGVAADDWVLAREALSEALSTGADAPSVPWENPASRRRGNATLVGSAEQRDGMNCRTFLVSIVASDDGAGDAGRWVQGQACRATRTASWKIDQARLLQKT</sequence>
<protein>
    <submittedName>
        <fullName evidence="3">RT0821/Lpp0805 family surface protein</fullName>
    </submittedName>
</protein>
<evidence type="ECO:0000256" key="1">
    <source>
        <dbReference type="SAM" id="SignalP"/>
    </source>
</evidence>
<dbReference type="InterPro" id="IPR032635">
    <property type="entry name" value="Anti_2"/>
</dbReference>
<feature type="domain" description="Surface antigen" evidence="2">
    <location>
        <begin position="25"/>
        <end position="143"/>
    </location>
</feature>
<dbReference type="Proteomes" id="UP001203284">
    <property type="component" value="Unassembled WGS sequence"/>
</dbReference>
<evidence type="ECO:0000259" key="2">
    <source>
        <dbReference type="Pfam" id="PF16998"/>
    </source>
</evidence>